<comment type="caution">
    <text evidence="4">The sequence shown here is derived from an EMBL/GenBank/DDBJ whole genome shotgun (WGS) entry which is preliminary data.</text>
</comment>
<dbReference type="PROSITE" id="PS01098">
    <property type="entry name" value="LIPASE_GDSL_SER"/>
    <property type="match status" value="1"/>
</dbReference>
<proteinExistence type="inferred from homology"/>
<feature type="signal peptide" evidence="3">
    <location>
        <begin position="1"/>
        <end position="27"/>
    </location>
</feature>
<dbReference type="SUPFAM" id="SSF52266">
    <property type="entry name" value="SGNH hydrolase"/>
    <property type="match status" value="1"/>
</dbReference>
<keyword evidence="2" id="KW-0325">Glycoprotein</keyword>
<dbReference type="InterPro" id="IPR001087">
    <property type="entry name" value="GDSL"/>
</dbReference>
<dbReference type="GO" id="GO:0016298">
    <property type="term" value="F:lipase activity"/>
    <property type="evidence" value="ECO:0007669"/>
    <property type="project" value="InterPro"/>
</dbReference>
<evidence type="ECO:0000256" key="1">
    <source>
        <dbReference type="ARBA" id="ARBA00008668"/>
    </source>
</evidence>
<dbReference type="PANTHER" id="PTHR22835:SF659">
    <property type="entry name" value="GDSL LIPASE_ACYLHYDROLASE, PUTATIVE (AFU_ORTHOLOGUE AFUA_2G00510)-RELATED"/>
    <property type="match status" value="1"/>
</dbReference>
<accession>A0AAP0HLQ7</accession>
<dbReference type="Proteomes" id="UP001417504">
    <property type="component" value="Unassembled WGS sequence"/>
</dbReference>
<organism evidence="4 5">
    <name type="scientific">Stephania japonica</name>
    <dbReference type="NCBI Taxonomy" id="461633"/>
    <lineage>
        <taxon>Eukaryota</taxon>
        <taxon>Viridiplantae</taxon>
        <taxon>Streptophyta</taxon>
        <taxon>Embryophyta</taxon>
        <taxon>Tracheophyta</taxon>
        <taxon>Spermatophyta</taxon>
        <taxon>Magnoliopsida</taxon>
        <taxon>Ranunculales</taxon>
        <taxon>Menispermaceae</taxon>
        <taxon>Menispermoideae</taxon>
        <taxon>Cissampelideae</taxon>
        <taxon>Stephania</taxon>
    </lineage>
</organism>
<dbReference type="InterPro" id="IPR008265">
    <property type="entry name" value="Lipase_GDSL_AS"/>
</dbReference>
<comment type="similarity">
    <text evidence="1">Belongs to the 'GDSL' lipolytic enzyme family.</text>
</comment>
<reference evidence="4 5" key="1">
    <citation type="submission" date="2024-01" db="EMBL/GenBank/DDBJ databases">
        <title>Genome assemblies of Stephania.</title>
        <authorList>
            <person name="Yang L."/>
        </authorList>
    </citation>
    <scope>NUCLEOTIDE SEQUENCE [LARGE SCALE GENOMIC DNA]</scope>
    <source>
        <strain evidence="4">QJT</strain>
        <tissue evidence="4">Leaf</tissue>
    </source>
</reference>
<name>A0AAP0HLQ7_9MAGN</name>
<dbReference type="GO" id="GO:0006629">
    <property type="term" value="P:lipid metabolic process"/>
    <property type="evidence" value="ECO:0007669"/>
    <property type="project" value="InterPro"/>
</dbReference>
<dbReference type="Gene3D" id="3.40.50.1110">
    <property type="entry name" value="SGNH hydrolase"/>
    <property type="match status" value="1"/>
</dbReference>
<dbReference type="PANTHER" id="PTHR22835">
    <property type="entry name" value="ZINC FINGER FYVE DOMAIN CONTAINING PROTEIN"/>
    <property type="match status" value="1"/>
</dbReference>
<sequence>MANLAYQAVLFLVLVFLLREVIRLNEASNTFPHSPPTAIFAFGDSLSDTGNAIQAFPFYASSENSPYGSTFFHAPTGRFSDGRLIIDFIASKWGFPFIEPYFKDVFPNYKHGVNFAVAGATVQNITEPIPFFLPMQTDHFVRFKRSVYALLNTTSRYAALHVPTKEAFRDGTYMIFIGINDILSGLFDHDLAPSVVKEKTVPLVVAGISKAVQDLHKEEAKNFLIFNVPAVGCMPMVLAMASQGPFNSTDKMGCLKEYNAVADFGNKELEKSLINIKKHEKDINVMVIADLYSFYLDAIKSPASYGFKESEKLKACCGYGGDPFNYFPPISCGKDPAAKTCSKPREYMSWDGIHFTDAFSQKFVEEIMEKMHYLKAIGA</sequence>
<evidence type="ECO:0000256" key="3">
    <source>
        <dbReference type="SAM" id="SignalP"/>
    </source>
</evidence>
<dbReference type="InterPro" id="IPR036514">
    <property type="entry name" value="SGNH_hydro_sf"/>
</dbReference>
<dbReference type="AlphaFoldDB" id="A0AAP0HLQ7"/>
<evidence type="ECO:0000313" key="5">
    <source>
        <dbReference type="Proteomes" id="UP001417504"/>
    </source>
</evidence>
<evidence type="ECO:0000256" key="2">
    <source>
        <dbReference type="ARBA" id="ARBA00023180"/>
    </source>
</evidence>
<keyword evidence="5" id="KW-1185">Reference proteome</keyword>
<keyword evidence="3" id="KW-0732">Signal</keyword>
<dbReference type="Pfam" id="PF00657">
    <property type="entry name" value="Lipase_GDSL"/>
    <property type="match status" value="1"/>
</dbReference>
<gene>
    <name evidence="4" type="ORF">Sjap_024676</name>
</gene>
<evidence type="ECO:0000313" key="4">
    <source>
        <dbReference type="EMBL" id="KAK9091499.1"/>
    </source>
</evidence>
<evidence type="ECO:0008006" key="6">
    <source>
        <dbReference type="Google" id="ProtNLM"/>
    </source>
</evidence>
<protein>
    <recommendedName>
        <fullName evidence="6">GDSL esterase/lipase</fullName>
    </recommendedName>
</protein>
<feature type="chain" id="PRO_5042898763" description="GDSL esterase/lipase" evidence="3">
    <location>
        <begin position="28"/>
        <end position="379"/>
    </location>
</feature>
<dbReference type="EMBL" id="JBBNAE010000010">
    <property type="protein sequence ID" value="KAK9091499.1"/>
    <property type="molecule type" value="Genomic_DNA"/>
</dbReference>